<dbReference type="Pfam" id="PF00196">
    <property type="entry name" value="GerE"/>
    <property type="match status" value="1"/>
</dbReference>
<feature type="domain" description="HTH luxR-type" evidence="6">
    <location>
        <begin position="172"/>
        <end position="237"/>
    </location>
</feature>
<name>A0A0K1PF32_9BACT</name>
<dbReference type="InterPro" id="IPR001789">
    <property type="entry name" value="Sig_transdc_resp-reg_receiver"/>
</dbReference>
<dbReference type="PROSITE" id="PS50110">
    <property type="entry name" value="RESPONSE_REGULATORY"/>
    <property type="match status" value="1"/>
</dbReference>
<feature type="modified residue" description="4-aspartylphosphate" evidence="5">
    <location>
        <position position="64"/>
    </location>
</feature>
<dbReference type="GO" id="GO:0006355">
    <property type="term" value="P:regulation of DNA-templated transcription"/>
    <property type="evidence" value="ECO:0007669"/>
    <property type="project" value="InterPro"/>
</dbReference>
<keyword evidence="1 5" id="KW-0597">Phosphoprotein</keyword>
<evidence type="ECO:0000313" key="9">
    <source>
        <dbReference type="Proteomes" id="UP000055590"/>
    </source>
</evidence>
<dbReference type="SMART" id="SM00421">
    <property type="entry name" value="HTH_LUXR"/>
    <property type="match status" value="1"/>
</dbReference>
<dbReference type="STRING" id="1391653.AKJ08_2530"/>
<dbReference type="CDD" id="cd17535">
    <property type="entry name" value="REC_NarL-like"/>
    <property type="match status" value="1"/>
</dbReference>
<keyword evidence="4" id="KW-0804">Transcription</keyword>
<organism evidence="8 9">
    <name type="scientific">Vulgatibacter incomptus</name>
    <dbReference type="NCBI Taxonomy" id="1391653"/>
    <lineage>
        <taxon>Bacteria</taxon>
        <taxon>Pseudomonadati</taxon>
        <taxon>Myxococcota</taxon>
        <taxon>Myxococcia</taxon>
        <taxon>Myxococcales</taxon>
        <taxon>Cystobacterineae</taxon>
        <taxon>Vulgatibacteraceae</taxon>
        <taxon>Vulgatibacter</taxon>
    </lineage>
</organism>
<dbReference type="PANTHER" id="PTHR43214">
    <property type="entry name" value="TWO-COMPONENT RESPONSE REGULATOR"/>
    <property type="match status" value="1"/>
</dbReference>
<dbReference type="CDD" id="cd06170">
    <property type="entry name" value="LuxR_C_like"/>
    <property type="match status" value="1"/>
</dbReference>
<dbReference type="InterPro" id="IPR016032">
    <property type="entry name" value="Sig_transdc_resp-reg_C-effctor"/>
</dbReference>
<evidence type="ECO:0000259" key="6">
    <source>
        <dbReference type="PROSITE" id="PS50043"/>
    </source>
</evidence>
<dbReference type="SUPFAM" id="SSF46894">
    <property type="entry name" value="C-terminal effector domain of the bipartite response regulators"/>
    <property type="match status" value="1"/>
</dbReference>
<keyword evidence="3" id="KW-0238">DNA-binding</keyword>
<dbReference type="SUPFAM" id="SSF52172">
    <property type="entry name" value="CheY-like"/>
    <property type="match status" value="1"/>
</dbReference>
<dbReference type="OrthoDB" id="9780312at2"/>
<evidence type="ECO:0000256" key="4">
    <source>
        <dbReference type="ARBA" id="ARBA00023163"/>
    </source>
</evidence>
<dbReference type="PANTHER" id="PTHR43214:SF41">
    <property type="entry name" value="NITRATE_NITRITE RESPONSE REGULATOR PROTEIN NARP"/>
    <property type="match status" value="1"/>
</dbReference>
<feature type="domain" description="Response regulatory" evidence="7">
    <location>
        <begin position="8"/>
        <end position="129"/>
    </location>
</feature>
<dbReference type="InterPro" id="IPR039420">
    <property type="entry name" value="WalR-like"/>
</dbReference>
<evidence type="ECO:0000256" key="1">
    <source>
        <dbReference type="ARBA" id="ARBA00022553"/>
    </source>
</evidence>
<protein>
    <submittedName>
        <fullName evidence="8">Putative two-component system response regulator</fullName>
    </submittedName>
</protein>
<dbReference type="Gene3D" id="3.40.50.2300">
    <property type="match status" value="1"/>
</dbReference>
<keyword evidence="2" id="KW-0805">Transcription regulation</keyword>
<proteinExistence type="predicted"/>
<sequence length="241" mass="25230">MPQGETIRVAIVEDDPQQLALVRHTLAANADLEVVGAWTSGRTALASLMEANSLGRRADVVLIDLGLPDLSGAEVARRLVQLADPPEIVVLTAHGERSMALEALHAGACGYLLKGNTAELPAAVRIAAAGGSIIAPAIARFLLEEVRIAARPGEAGIPLGEFERGGLGGDGNADIRAQLTKREREVLALLAKGLTYDEAAKLLGISLGTIQSHVKSLYRKLDVTSKAEAAAEAVRRGLAWS</sequence>
<dbReference type="SMART" id="SM00448">
    <property type="entry name" value="REC"/>
    <property type="match status" value="1"/>
</dbReference>
<evidence type="ECO:0000259" key="7">
    <source>
        <dbReference type="PROSITE" id="PS50110"/>
    </source>
</evidence>
<dbReference type="InterPro" id="IPR058245">
    <property type="entry name" value="NreC/VraR/RcsB-like_REC"/>
</dbReference>
<dbReference type="InterPro" id="IPR000792">
    <property type="entry name" value="Tscrpt_reg_LuxR_C"/>
</dbReference>
<dbReference type="PROSITE" id="PS50043">
    <property type="entry name" value="HTH_LUXR_2"/>
    <property type="match status" value="1"/>
</dbReference>
<evidence type="ECO:0000256" key="2">
    <source>
        <dbReference type="ARBA" id="ARBA00023015"/>
    </source>
</evidence>
<dbReference type="GO" id="GO:0003677">
    <property type="term" value="F:DNA binding"/>
    <property type="evidence" value="ECO:0007669"/>
    <property type="project" value="UniProtKB-KW"/>
</dbReference>
<dbReference type="EMBL" id="CP012332">
    <property type="protein sequence ID" value="AKU92143.1"/>
    <property type="molecule type" value="Genomic_DNA"/>
</dbReference>
<dbReference type="GO" id="GO:0000160">
    <property type="term" value="P:phosphorelay signal transduction system"/>
    <property type="evidence" value="ECO:0007669"/>
    <property type="project" value="InterPro"/>
</dbReference>
<dbReference type="Gene3D" id="1.10.10.10">
    <property type="entry name" value="Winged helix-like DNA-binding domain superfamily/Winged helix DNA-binding domain"/>
    <property type="match status" value="1"/>
</dbReference>
<evidence type="ECO:0000256" key="5">
    <source>
        <dbReference type="PROSITE-ProRule" id="PRU00169"/>
    </source>
</evidence>
<dbReference type="KEGG" id="vin:AKJ08_2530"/>
<dbReference type="InterPro" id="IPR011006">
    <property type="entry name" value="CheY-like_superfamily"/>
</dbReference>
<dbReference type="AlphaFoldDB" id="A0A0K1PF32"/>
<keyword evidence="9" id="KW-1185">Reference proteome</keyword>
<gene>
    <name evidence="8" type="ORF">AKJ08_2530</name>
</gene>
<accession>A0A0K1PF32</accession>
<evidence type="ECO:0000256" key="3">
    <source>
        <dbReference type="ARBA" id="ARBA00023125"/>
    </source>
</evidence>
<dbReference type="InterPro" id="IPR036388">
    <property type="entry name" value="WH-like_DNA-bd_sf"/>
</dbReference>
<evidence type="ECO:0000313" key="8">
    <source>
        <dbReference type="EMBL" id="AKU92143.1"/>
    </source>
</evidence>
<reference evidence="8 9" key="1">
    <citation type="submission" date="2015-08" db="EMBL/GenBank/DDBJ databases">
        <authorList>
            <person name="Babu N.S."/>
            <person name="Beckwith C.J."/>
            <person name="Beseler K.G."/>
            <person name="Brison A."/>
            <person name="Carone J.V."/>
            <person name="Caskin T.P."/>
            <person name="Diamond M."/>
            <person name="Durham M.E."/>
            <person name="Foxe J.M."/>
            <person name="Go M."/>
            <person name="Henderson B.A."/>
            <person name="Jones I.B."/>
            <person name="McGettigan J.A."/>
            <person name="Micheletti S.J."/>
            <person name="Nasrallah M.E."/>
            <person name="Ortiz D."/>
            <person name="Piller C.R."/>
            <person name="Privatt S.R."/>
            <person name="Schneider S.L."/>
            <person name="Sharp S."/>
            <person name="Smith T.C."/>
            <person name="Stanton J.D."/>
            <person name="Ullery H.E."/>
            <person name="Wilson R.J."/>
            <person name="Serrano M.G."/>
            <person name="Buck G."/>
            <person name="Lee V."/>
            <person name="Wang Y."/>
            <person name="Carvalho R."/>
            <person name="Voegtly L."/>
            <person name="Shi R."/>
            <person name="Duckworth R."/>
            <person name="Johnson A."/>
            <person name="Loviza R."/>
            <person name="Walstead R."/>
            <person name="Shah Z."/>
            <person name="Kiflezghi M."/>
            <person name="Wade K."/>
            <person name="Ball S.L."/>
            <person name="Bradley K.W."/>
            <person name="Asai D.J."/>
            <person name="Bowman C.A."/>
            <person name="Russell D.A."/>
            <person name="Pope W.H."/>
            <person name="Jacobs-Sera D."/>
            <person name="Hendrix R.W."/>
            <person name="Hatfull G.F."/>
        </authorList>
    </citation>
    <scope>NUCLEOTIDE SEQUENCE [LARGE SCALE GENOMIC DNA]</scope>
    <source>
        <strain evidence="8 9">DSM 27710</strain>
    </source>
</reference>
<dbReference type="Proteomes" id="UP000055590">
    <property type="component" value="Chromosome"/>
</dbReference>
<dbReference type="PRINTS" id="PR00038">
    <property type="entry name" value="HTHLUXR"/>
</dbReference>
<dbReference type="RefSeq" id="WP_050726356.1">
    <property type="nucleotide sequence ID" value="NZ_CP012332.1"/>
</dbReference>
<dbReference type="Pfam" id="PF00072">
    <property type="entry name" value="Response_reg"/>
    <property type="match status" value="1"/>
</dbReference>